<keyword evidence="1" id="KW-0472">Membrane</keyword>
<accession>A0ABN3ARA7</accession>
<keyword evidence="1" id="KW-1133">Transmembrane helix</keyword>
<keyword evidence="1" id="KW-0812">Transmembrane</keyword>
<keyword evidence="3" id="KW-1185">Reference proteome</keyword>
<feature type="transmembrane region" description="Helical" evidence="1">
    <location>
        <begin position="61"/>
        <end position="81"/>
    </location>
</feature>
<gene>
    <name evidence="2" type="ORF">GCM10009784_09660</name>
</gene>
<evidence type="ECO:0000313" key="3">
    <source>
        <dbReference type="Proteomes" id="UP001500974"/>
    </source>
</evidence>
<dbReference type="RefSeq" id="WP_277357510.1">
    <property type="nucleotide sequence ID" value="NZ_BAAAON010000001.1"/>
</dbReference>
<protein>
    <submittedName>
        <fullName evidence="2">Uncharacterized protein</fullName>
    </submittedName>
</protein>
<evidence type="ECO:0000256" key="1">
    <source>
        <dbReference type="SAM" id="Phobius"/>
    </source>
</evidence>
<dbReference type="Proteomes" id="UP001500974">
    <property type="component" value="Unassembled WGS sequence"/>
</dbReference>
<dbReference type="EMBL" id="BAAAON010000001">
    <property type="protein sequence ID" value="GAA2173817.1"/>
    <property type="molecule type" value="Genomic_DNA"/>
</dbReference>
<evidence type="ECO:0000313" key="2">
    <source>
        <dbReference type="EMBL" id="GAA2173817.1"/>
    </source>
</evidence>
<name>A0ABN3ARA7_9MICC</name>
<sequence length="93" mass="9251">MRPLLISLLGVAALLILAGVSLLFGRPPAALPLPTAQSEASIAYGSELVIAYDDGASSSDLLTTAAGLLVLGGLMISAGAYGGRLAREAPDAD</sequence>
<comment type="caution">
    <text evidence="2">The sequence shown here is derived from an EMBL/GenBank/DDBJ whole genome shotgun (WGS) entry which is preliminary data.</text>
</comment>
<reference evidence="2 3" key="1">
    <citation type="journal article" date="2019" name="Int. J. Syst. Evol. Microbiol.">
        <title>The Global Catalogue of Microorganisms (GCM) 10K type strain sequencing project: providing services to taxonomists for standard genome sequencing and annotation.</title>
        <authorList>
            <consortium name="The Broad Institute Genomics Platform"/>
            <consortium name="The Broad Institute Genome Sequencing Center for Infectious Disease"/>
            <person name="Wu L."/>
            <person name="Ma J."/>
        </authorList>
    </citation>
    <scope>NUCLEOTIDE SEQUENCE [LARGE SCALE GENOMIC DNA]</scope>
    <source>
        <strain evidence="2 3">JCM 14917</strain>
    </source>
</reference>
<proteinExistence type="predicted"/>
<organism evidence="2 3">
    <name type="scientific">Arthrobacter parietis</name>
    <dbReference type="NCBI Taxonomy" id="271434"/>
    <lineage>
        <taxon>Bacteria</taxon>
        <taxon>Bacillati</taxon>
        <taxon>Actinomycetota</taxon>
        <taxon>Actinomycetes</taxon>
        <taxon>Micrococcales</taxon>
        <taxon>Micrococcaceae</taxon>
        <taxon>Arthrobacter</taxon>
    </lineage>
</organism>